<accession>A0ACC0DJJ8</accession>
<reference evidence="1 2" key="1">
    <citation type="journal article" date="2022" name="New Phytol.">
        <title>Ecological generalism drives hyperdiversity of secondary metabolite gene clusters in xylarialean endophytes.</title>
        <authorList>
            <person name="Franco M.E.E."/>
            <person name="Wisecaver J.H."/>
            <person name="Arnold A.E."/>
            <person name="Ju Y.M."/>
            <person name="Slot J.C."/>
            <person name="Ahrendt S."/>
            <person name="Moore L.P."/>
            <person name="Eastman K.E."/>
            <person name="Scott K."/>
            <person name="Konkel Z."/>
            <person name="Mondo S.J."/>
            <person name="Kuo A."/>
            <person name="Hayes R.D."/>
            <person name="Haridas S."/>
            <person name="Andreopoulos B."/>
            <person name="Riley R."/>
            <person name="LaButti K."/>
            <person name="Pangilinan J."/>
            <person name="Lipzen A."/>
            <person name="Amirebrahimi M."/>
            <person name="Yan J."/>
            <person name="Adam C."/>
            <person name="Keymanesh K."/>
            <person name="Ng V."/>
            <person name="Louie K."/>
            <person name="Northen T."/>
            <person name="Drula E."/>
            <person name="Henrissat B."/>
            <person name="Hsieh H.M."/>
            <person name="Youens-Clark K."/>
            <person name="Lutzoni F."/>
            <person name="Miadlikowska J."/>
            <person name="Eastwood D.C."/>
            <person name="Hamelin R.C."/>
            <person name="Grigoriev I.V."/>
            <person name="U'Ren J.M."/>
        </authorList>
    </citation>
    <scope>NUCLEOTIDE SEQUENCE [LARGE SCALE GENOMIC DNA]</scope>
    <source>
        <strain evidence="1 2">ER1909</strain>
    </source>
</reference>
<organism evidence="1 2">
    <name type="scientific">Hypoxylon rubiginosum</name>
    <dbReference type="NCBI Taxonomy" id="110542"/>
    <lineage>
        <taxon>Eukaryota</taxon>
        <taxon>Fungi</taxon>
        <taxon>Dikarya</taxon>
        <taxon>Ascomycota</taxon>
        <taxon>Pezizomycotina</taxon>
        <taxon>Sordariomycetes</taxon>
        <taxon>Xylariomycetidae</taxon>
        <taxon>Xylariales</taxon>
        <taxon>Hypoxylaceae</taxon>
        <taxon>Hypoxylon</taxon>
    </lineage>
</organism>
<protein>
    <submittedName>
        <fullName evidence="1">Uncharacterized protein</fullName>
    </submittedName>
</protein>
<gene>
    <name evidence="1" type="ORF">F4821DRAFT_223064</name>
</gene>
<sequence length="687" mass="75175">MSNLSESEAVAKDFREALEDLQGFARVEINNLTLIARENTEHALAISGALQEHIKRVVPQKKLPALYVLDSIVKVVGTPYTIYFGRKLYNTFMDAYASVDQATRRKMDEMLRTWKEPVPGSLDTRPVFPPDITRPIENALLKVRTITLESQQRSQQQLLGRGRPMNQGMQGMPYRETPTPPTAHSQPQANGYQPQSSVPGVSGPSYAHQSHQAPVNYPPHLNQQTYPARSTPQPTSTPMAYQHQQHQLGSFGVPQAGISIDALKDDIHKLIGASQAQIAHSPHDPSIQTRLKALMDLQTILQTQNLPQDQLVLVKNRIAELAVNIRATPAQPPISTPTPQAPSVAVAPPPPAVPKVSLDSLFGAGTLATLMARNSVPPKASAPHPPPPAAHVAVPAPPPQRAESQKPATTQPLPAPASDPMALLNMLRKAGILSAATPASTSAAVPHPTPLIPFPIPAKVPGMAPVHQHGRPLSLEALTSDIALKPSSLKQFRPNLLPFLFESLGPQCTQCGRRFAKDEEGKKKKTAHMDWHFRVNQRIAEVEKRGQHRSWLVDEVDWIKTRETIDKDHLTTPEVSDAAMGGSAQKVPKLQYIPVPDDPTLANSVCSICQEKFETRWLDDAQEFVWLDTVKVGEKIYHASCYNEAYKDGGNTTAYTSSYGVPEPTTGKRKAEDELTSSRSKVKVDGT</sequence>
<dbReference type="EMBL" id="MU394282">
    <property type="protein sequence ID" value="KAI6092705.1"/>
    <property type="molecule type" value="Genomic_DNA"/>
</dbReference>
<evidence type="ECO:0000313" key="2">
    <source>
        <dbReference type="Proteomes" id="UP001497680"/>
    </source>
</evidence>
<dbReference type="Proteomes" id="UP001497680">
    <property type="component" value="Unassembled WGS sequence"/>
</dbReference>
<evidence type="ECO:0000313" key="1">
    <source>
        <dbReference type="EMBL" id="KAI6092705.1"/>
    </source>
</evidence>
<comment type="caution">
    <text evidence="1">The sequence shown here is derived from an EMBL/GenBank/DDBJ whole genome shotgun (WGS) entry which is preliminary data.</text>
</comment>
<name>A0ACC0DJJ8_9PEZI</name>
<proteinExistence type="predicted"/>
<keyword evidence="2" id="KW-1185">Reference proteome</keyword>